<dbReference type="AlphaFoldDB" id="A0A8T2IRI7"/>
<evidence type="ECO:0000313" key="1">
    <source>
        <dbReference type="EMBL" id="KAG8435545.1"/>
    </source>
</evidence>
<dbReference type="PANTHER" id="PTHR31919:SF1">
    <property type="entry name" value="ZINC FINGERS AND HOMEOBOXES PROTEIN 1, ISOFORM 2"/>
    <property type="match status" value="1"/>
</dbReference>
<dbReference type="OrthoDB" id="6334002at2759"/>
<keyword evidence="2" id="KW-1185">Reference proteome</keyword>
<dbReference type="Pfam" id="PF17826">
    <property type="entry name" value="DUF5588"/>
    <property type="match status" value="2"/>
</dbReference>
<comment type="caution">
    <text evidence="1">The sequence shown here is derived from an EMBL/GenBank/DDBJ whole genome shotgun (WGS) entry which is preliminary data.</text>
</comment>
<dbReference type="PANTHER" id="PTHR31919">
    <property type="entry name" value="ZINC FINGERS AND HOMEOBOXES PROTEIN 1, ISOFORM 2"/>
    <property type="match status" value="1"/>
</dbReference>
<organism evidence="1 2">
    <name type="scientific">Hymenochirus boettgeri</name>
    <name type="common">Congo dwarf clawed frog</name>
    <dbReference type="NCBI Taxonomy" id="247094"/>
    <lineage>
        <taxon>Eukaryota</taxon>
        <taxon>Metazoa</taxon>
        <taxon>Chordata</taxon>
        <taxon>Craniata</taxon>
        <taxon>Vertebrata</taxon>
        <taxon>Euteleostomi</taxon>
        <taxon>Amphibia</taxon>
        <taxon>Batrachia</taxon>
        <taxon>Anura</taxon>
        <taxon>Pipoidea</taxon>
        <taxon>Pipidae</taxon>
        <taxon>Pipinae</taxon>
        <taxon>Hymenochirus</taxon>
    </lineage>
</organism>
<dbReference type="InterPro" id="IPR041404">
    <property type="entry name" value="DUF5588"/>
</dbReference>
<dbReference type="Gene3D" id="1.25.40.10">
    <property type="entry name" value="Tetratricopeptide repeat domain"/>
    <property type="match status" value="1"/>
</dbReference>
<dbReference type="EMBL" id="JAACNH010000008">
    <property type="protein sequence ID" value="KAG8435545.1"/>
    <property type="molecule type" value="Genomic_DNA"/>
</dbReference>
<protein>
    <submittedName>
        <fullName evidence="1">Uncharacterized protein</fullName>
    </submittedName>
</protein>
<name>A0A8T2IRI7_9PIPI</name>
<dbReference type="InterPro" id="IPR011990">
    <property type="entry name" value="TPR-like_helical_dom_sf"/>
</dbReference>
<proteinExistence type="predicted"/>
<sequence>MEGDGFCFEDSVFTEPRDRSKGRGDLYKAKKCEPEWFTEETNSEDSGEVHTALKFRADLAYRQKDFEKAFSDYCDCFVLLPPNNTAMRRDVQESQARCLVHLGRYPEALRIASTLERGVFNTDHLTCSLNLQITIYEHIGNLGKLISCMHQLVSLHPFNGWIWKRLAELYLKAHGSAAEHVRDIDNVDLHAGETDEHFYAPANDGGKSLDLDHFSTQKDVDYCNKTLSEPSLGKNFTKRDLWMCSCASFIRARLLFQLVHSQQASFVLAKNLMAQEEIEEELKYFKLDEKIKKVVTEMMEWDLSSEHIKEEGCVDTKSTLALTSYRTPSDREFKDRWFKNIITLWS</sequence>
<gene>
    <name evidence="1" type="ORF">GDO86_013470</name>
</gene>
<dbReference type="Proteomes" id="UP000812440">
    <property type="component" value="Chromosome 7"/>
</dbReference>
<accession>A0A8T2IRI7</accession>
<reference evidence="1" key="1">
    <citation type="thesis" date="2020" institute="ProQuest LLC" country="789 East Eisenhower Parkway, Ann Arbor, MI, USA">
        <title>Comparative Genomics and Chromosome Evolution.</title>
        <authorList>
            <person name="Mudd A.B."/>
        </authorList>
    </citation>
    <scope>NUCLEOTIDE SEQUENCE</scope>
    <source>
        <strain evidence="1">Female2</strain>
        <tissue evidence="1">Blood</tissue>
    </source>
</reference>
<evidence type="ECO:0000313" key="2">
    <source>
        <dbReference type="Proteomes" id="UP000812440"/>
    </source>
</evidence>
<dbReference type="SUPFAM" id="SSF48452">
    <property type="entry name" value="TPR-like"/>
    <property type="match status" value="1"/>
</dbReference>